<keyword evidence="13 18" id="KW-0862">Zinc</keyword>
<evidence type="ECO:0000256" key="14">
    <source>
        <dbReference type="ARBA" id="ARBA00023027"/>
    </source>
</evidence>
<reference evidence="21" key="1">
    <citation type="submission" date="2023-01" db="EMBL/GenBank/DDBJ databases">
        <title>Oxazolidinone resistance genes in florfenicol resistant enterococci from beef cattle and veal calves at slaughter.</title>
        <authorList>
            <person name="Biggel M."/>
        </authorList>
    </citation>
    <scope>NUCLEOTIDE SEQUENCE</scope>
    <source>
        <strain evidence="21">K204-1</strain>
    </source>
</reference>
<feature type="binding site" evidence="18">
    <location>
        <position position="263"/>
    </location>
    <ligand>
        <name>Zn(2+)</name>
        <dbReference type="ChEBI" id="CHEBI:29105"/>
    </ligand>
</feature>
<keyword evidence="15 18" id="KW-0057">Aromatic amino acid biosynthesis</keyword>
<evidence type="ECO:0000256" key="5">
    <source>
        <dbReference type="ARBA" id="ARBA00004661"/>
    </source>
</evidence>
<evidence type="ECO:0000256" key="10">
    <source>
        <dbReference type="ARBA" id="ARBA00022605"/>
    </source>
</evidence>
<evidence type="ECO:0000256" key="4">
    <source>
        <dbReference type="ARBA" id="ARBA00004496"/>
    </source>
</evidence>
<dbReference type="GO" id="GO:0008652">
    <property type="term" value="P:amino acid biosynthetic process"/>
    <property type="evidence" value="ECO:0007669"/>
    <property type="project" value="UniProtKB-KW"/>
</dbReference>
<keyword evidence="10 18" id="KW-0028">Amino-acid biosynthesis</keyword>
<dbReference type="AlphaFoldDB" id="A0AAF0BHX1"/>
<feature type="binding site" evidence="18">
    <location>
        <position position="246"/>
    </location>
    <ligand>
        <name>Zn(2+)</name>
        <dbReference type="ChEBI" id="CHEBI:29105"/>
    </ligand>
</feature>
<dbReference type="GO" id="GO:0003856">
    <property type="term" value="F:3-dehydroquinate synthase activity"/>
    <property type="evidence" value="ECO:0007669"/>
    <property type="project" value="UniProtKB-UniRule"/>
</dbReference>
<comment type="pathway">
    <text evidence="5 18">Metabolic intermediate biosynthesis; chorismate biosynthesis; chorismate from D-erythrose 4-phosphate and phosphoenolpyruvate: step 2/7.</text>
</comment>
<evidence type="ECO:0000256" key="16">
    <source>
        <dbReference type="ARBA" id="ARBA00023239"/>
    </source>
</evidence>
<dbReference type="GO" id="GO:0046872">
    <property type="term" value="F:metal ion binding"/>
    <property type="evidence" value="ECO:0007669"/>
    <property type="project" value="UniProtKB-KW"/>
</dbReference>
<comment type="cofactor">
    <cofactor evidence="3">
        <name>Zn(2+)</name>
        <dbReference type="ChEBI" id="CHEBI:29105"/>
    </cofactor>
</comment>
<comment type="catalytic activity">
    <reaction evidence="1 18">
        <text>7-phospho-2-dehydro-3-deoxy-D-arabino-heptonate = 3-dehydroquinate + phosphate</text>
        <dbReference type="Rhea" id="RHEA:21968"/>
        <dbReference type="ChEBI" id="CHEBI:32364"/>
        <dbReference type="ChEBI" id="CHEBI:43474"/>
        <dbReference type="ChEBI" id="CHEBI:58394"/>
        <dbReference type="EC" id="4.2.3.4"/>
    </reaction>
</comment>
<evidence type="ECO:0000256" key="17">
    <source>
        <dbReference type="ARBA" id="ARBA00023285"/>
    </source>
</evidence>
<gene>
    <name evidence="18 21" type="primary">aroB</name>
    <name evidence="21" type="ORF">PML95_08035</name>
</gene>
<dbReference type="InterPro" id="IPR016037">
    <property type="entry name" value="DHQ_synth_AroB"/>
</dbReference>
<dbReference type="NCBIfam" id="TIGR01357">
    <property type="entry name" value="aroB"/>
    <property type="match status" value="1"/>
</dbReference>
<dbReference type="Pfam" id="PF01761">
    <property type="entry name" value="DHQ_synthase"/>
    <property type="match status" value="1"/>
</dbReference>
<feature type="binding site" evidence="18">
    <location>
        <begin position="130"/>
        <end position="131"/>
    </location>
    <ligand>
        <name>NAD(+)</name>
        <dbReference type="ChEBI" id="CHEBI:57540"/>
    </ligand>
</feature>
<feature type="binding site" evidence="18">
    <location>
        <begin position="106"/>
        <end position="110"/>
    </location>
    <ligand>
        <name>NAD(+)</name>
        <dbReference type="ChEBI" id="CHEBI:57540"/>
    </ligand>
</feature>
<dbReference type="GO" id="GO:0005737">
    <property type="term" value="C:cytoplasm"/>
    <property type="evidence" value="ECO:0007669"/>
    <property type="project" value="UniProtKB-SubCell"/>
</dbReference>
<evidence type="ECO:0000256" key="9">
    <source>
        <dbReference type="ARBA" id="ARBA00022490"/>
    </source>
</evidence>
<sequence length="360" mass="40358">MKIDITLPHHSYTIVFKQHALDSFADWVHENWPLSKKIGIVSDSEVSRYYLEPIMTALTAKGYTCRSFVFPSGEESKSPENALNLLTFLASESFSKHDGLIALGGGVVGDLTGFVASIYMRGIDWLQVPTTLLAQVDSSVGGKTAINLPSAKNIVGSFYQPNGVWIDTMFLETLPQRQLASGMAEVIKIAALMDVSLWRELEKSCLDTATGTDFTHWIYRSCQLKSQIVEQDEKDTGIRHLLNFGHTFGHALEQVTHYEKYFHGEAVAIGMMLILSLQTSSEQTRVLETRMRQVLQQFHLPVTLPDEIDSVALWQALKLDKKRHGQEIKWVALETIGNGQILTDTLTDFYSKFIKSIGEN</sequence>
<keyword evidence="14 18" id="KW-0520">NAD</keyword>
<dbReference type="HAMAP" id="MF_00110">
    <property type="entry name" value="DHQ_synthase"/>
    <property type="match status" value="1"/>
</dbReference>
<dbReference type="FunFam" id="3.40.50.1970:FF:000007">
    <property type="entry name" value="Pentafunctional AROM polypeptide"/>
    <property type="match status" value="1"/>
</dbReference>
<dbReference type="InterPro" id="IPR030963">
    <property type="entry name" value="DHQ_synth_fam"/>
</dbReference>
<evidence type="ECO:0000256" key="18">
    <source>
        <dbReference type="HAMAP-Rule" id="MF_00110"/>
    </source>
</evidence>
<dbReference type="EMBL" id="CP116507">
    <property type="protein sequence ID" value="WCG22341.1"/>
    <property type="molecule type" value="Genomic_DNA"/>
</dbReference>
<dbReference type="PIRSF" id="PIRSF001455">
    <property type="entry name" value="DHQ_synth"/>
    <property type="match status" value="1"/>
</dbReference>
<feature type="domain" description="3-dehydroquinate synthase C-terminal" evidence="20">
    <location>
        <begin position="182"/>
        <end position="322"/>
    </location>
</feature>
<dbReference type="GO" id="GO:0000166">
    <property type="term" value="F:nucleotide binding"/>
    <property type="evidence" value="ECO:0007669"/>
    <property type="project" value="UniProtKB-KW"/>
</dbReference>
<feature type="binding site" evidence="18">
    <location>
        <position position="143"/>
    </location>
    <ligand>
        <name>NAD(+)</name>
        <dbReference type="ChEBI" id="CHEBI:57540"/>
    </ligand>
</feature>
<evidence type="ECO:0000256" key="13">
    <source>
        <dbReference type="ARBA" id="ARBA00022833"/>
    </source>
</evidence>
<dbReference type="InterPro" id="IPR056179">
    <property type="entry name" value="DHQS_C"/>
</dbReference>
<dbReference type="GO" id="GO:0009073">
    <property type="term" value="P:aromatic amino acid family biosynthetic process"/>
    <property type="evidence" value="ECO:0007669"/>
    <property type="project" value="UniProtKB-KW"/>
</dbReference>
<evidence type="ECO:0000256" key="7">
    <source>
        <dbReference type="ARBA" id="ARBA00013031"/>
    </source>
</evidence>
<evidence type="ECO:0000256" key="6">
    <source>
        <dbReference type="ARBA" id="ARBA00005412"/>
    </source>
</evidence>
<evidence type="ECO:0000259" key="19">
    <source>
        <dbReference type="Pfam" id="PF01761"/>
    </source>
</evidence>
<dbReference type="Proteomes" id="UP001179600">
    <property type="component" value="Chromosome"/>
</dbReference>
<dbReference type="PANTHER" id="PTHR43622">
    <property type="entry name" value="3-DEHYDROQUINATE SYNTHASE"/>
    <property type="match status" value="1"/>
</dbReference>
<keyword evidence="16 18" id="KW-0456">Lyase</keyword>
<dbReference type="Pfam" id="PF24621">
    <property type="entry name" value="DHQS_C"/>
    <property type="match status" value="1"/>
</dbReference>
<dbReference type="SUPFAM" id="SSF56796">
    <property type="entry name" value="Dehydroquinate synthase-like"/>
    <property type="match status" value="1"/>
</dbReference>
<feature type="binding site" evidence="18">
    <location>
        <begin position="72"/>
        <end position="77"/>
    </location>
    <ligand>
        <name>NAD(+)</name>
        <dbReference type="ChEBI" id="CHEBI:57540"/>
    </ligand>
</feature>
<evidence type="ECO:0000256" key="12">
    <source>
        <dbReference type="ARBA" id="ARBA00022741"/>
    </source>
</evidence>
<dbReference type="InterPro" id="IPR050071">
    <property type="entry name" value="Dehydroquinate_synthase"/>
</dbReference>
<evidence type="ECO:0000313" key="22">
    <source>
        <dbReference type="Proteomes" id="UP001179600"/>
    </source>
</evidence>
<protein>
    <recommendedName>
        <fullName evidence="8 18">3-dehydroquinate synthase</fullName>
        <shortName evidence="18">DHQS</shortName>
        <ecNumber evidence="7 18">4.2.3.4</ecNumber>
    </recommendedName>
</protein>
<dbReference type="RefSeq" id="WP_272163205.1">
    <property type="nucleotide sequence ID" value="NZ_CP116507.1"/>
</dbReference>
<keyword evidence="11 18" id="KW-0479">Metal-binding</keyword>
<keyword evidence="12 18" id="KW-0547">Nucleotide-binding</keyword>
<evidence type="ECO:0000256" key="2">
    <source>
        <dbReference type="ARBA" id="ARBA00001911"/>
    </source>
</evidence>
<dbReference type="CDD" id="cd08195">
    <property type="entry name" value="DHQS"/>
    <property type="match status" value="1"/>
</dbReference>
<comment type="similarity">
    <text evidence="6 18">Belongs to the sugar phosphate cyclases superfamily. Dehydroquinate synthase family.</text>
</comment>
<evidence type="ECO:0000256" key="3">
    <source>
        <dbReference type="ARBA" id="ARBA00001947"/>
    </source>
</evidence>
<comment type="subcellular location">
    <subcellularLocation>
        <location evidence="4 18">Cytoplasm</location>
    </subcellularLocation>
</comment>
<keyword evidence="17 18" id="KW-0170">Cobalt</keyword>
<dbReference type="Gene3D" id="1.20.1090.10">
    <property type="entry name" value="Dehydroquinate synthase-like - alpha domain"/>
    <property type="match status" value="1"/>
</dbReference>
<dbReference type="GO" id="GO:0009423">
    <property type="term" value="P:chorismate biosynthetic process"/>
    <property type="evidence" value="ECO:0007669"/>
    <property type="project" value="UniProtKB-UniRule"/>
</dbReference>
<dbReference type="EC" id="4.2.3.4" evidence="7 18"/>
<feature type="binding site" evidence="18">
    <location>
        <begin position="170"/>
        <end position="173"/>
    </location>
    <ligand>
        <name>NAD(+)</name>
        <dbReference type="ChEBI" id="CHEBI:57540"/>
    </ligand>
</feature>
<name>A0AAF0BHX1_9ENTE</name>
<accession>A0AAF0BHX1</accession>
<comment type="function">
    <text evidence="18">Catalyzes the conversion of 3-deoxy-D-arabino-heptulosonate 7-phosphate (DAHP) to dehydroquinate (DHQ).</text>
</comment>
<evidence type="ECO:0000256" key="11">
    <source>
        <dbReference type="ARBA" id="ARBA00022723"/>
    </source>
</evidence>
<feature type="binding site" evidence="18">
    <location>
        <position position="185"/>
    </location>
    <ligand>
        <name>Zn(2+)</name>
        <dbReference type="ChEBI" id="CHEBI:29105"/>
    </ligand>
</feature>
<keyword evidence="9 18" id="KW-0963">Cytoplasm</keyword>
<evidence type="ECO:0000256" key="8">
    <source>
        <dbReference type="ARBA" id="ARBA00017684"/>
    </source>
</evidence>
<dbReference type="Gene3D" id="3.40.50.1970">
    <property type="match status" value="1"/>
</dbReference>
<evidence type="ECO:0000256" key="15">
    <source>
        <dbReference type="ARBA" id="ARBA00023141"/>
    </source>
</evidence>
<evidence type="ECO:0000259" key="20">
    <source>
        <dbReference type="Pfam" id="PF24621"/>
    </source>
</evidence>
<dbReference type="PANTHER" id="PTHR43622:SF7">
    <property type="entry name" value="3-DEHYDROQUINATE SYNTHASE, CHLOROPLASTIC"/>
    <property type="match status" value="1"/>
</dbReference>
<evidence type="ECO:0000256" key="1">
    <source>
        <dbReference type="ARBA" id="ARBA00001393"/>
    </source>
</evidence>
<dbReference type="InterPro" id="IPR030960">
    <property type="entry name" value="DHQS/DOIS_N"/>
</dbReference>
<feature type="domain" description="3-dehydroquinate synthase N-terminal" evidence="19">
    <location>
        <begin position="68"/>
        <end position="180"/>
    </location>
</feature>
<evidence type="ECO:0000313" key="21">
    <source>
        <dbReference type="EMBL" id="WCG22341.1"/>
    </source>
</evidence>
<proteinExistence type="inferred from homology"/>
<comment type="cofactor">
    <cofactor evidence="2 18">
        <name>NAD(+)</name>
        <dbReference type="ChEBI" id="CHEBI:57540"/>
    </cofactor>
</comment>
<comment type="cofactor">
    <cofactor evidence="18">
        <name>Co(2+)</name>
        <dbReference type="ChEBI" id="CHEBI:48828"/>
    </cofactor>
    <cofactor evidence="18">
        <name>Zn(2+)</name>
        <dbReference type="ChEBI" id="CHEBI:29105"/>
    </cofactor>
    <text evidence="18">Binds 1 divalent metal cation per subunit. Can use either Co(2+) or Zn(2+).</text>
</comment>
<feature type="binding site" evidence="18">
    <location>
        <position position="152"/>
    </location>
    <ligand>
        <name>NAD(+)</name>
        <dbReference type="ChEBI" id="CHEBI:57540"/>
    </ligand>
</feature>
<organism evidence="21 22">
    <name type="scientific">Vagococcus lutrae</name>
    <dbReference type="NCBI Taxonomy" id="81947"/>
    <lineage>
        <taxon>Bacteria</taxon>
        <taxon>Bacillati</taxon>
        <taxon>Bacillota</taxon>
        <taxon>Bacilli</taxon>
        <taxon>Lactobacillales</taxon>
        <taxon>Enterococcaceae</taxon>
        <taxon>Vagococcus</taxon>
    </lineage>
</organism>